<keyword evidence="2" id="KW-0472">Membrane</keyword>
<evidence type="ECO:0000256" key="2">
    <source>
        <dbReference type="SAM" id="Phobius"/>
    </source>
</evidence>
<evidence type="ECO:0000256" key="1">
    <source>
        <dbReference type="SAM" id="MobiDB-lite"/>
    </source>
</evidence>
<proteinExistence type="predicted"/>
<feature type="compositionally biased region" description="Polar residues" evidence="1">
    <location>
        <begin position="158"/>
        <end position="183"/>
    </location>
</feature>
<organism evidence="3 4">
    <name type="scientific">Wandonia haliotis</name>
    <dbReference type="NCBI Taxonomy" id="574963"/>
    <lineage>
        <taxon>Bacteria</taxon>
        <taxon>Pseudomonadati</taxon>
        <taxon>Bacteroidota</taxon>
        <taxon>Flavobacteriia</taxon>
        <taxon>Flavobacteriales</taxon>
        <taxon>Crocinitomicaceae</taxon>
        <taxon>Wandonia</taxon>
    </lineage>
</organism>
<sequence>MAQKKYNVIYHKLVDSDTDLVGHIAYSLYKRQKLEYIENYKKENSKPPTDKVLEDFHRMSLGDVSIENLKVRAEGILQEFTGGVLGEALQNVEEDIRRNQQNILAEIIEPLKPENKWKTFGRGVLQSMSGAFAFALIVAGVWFIKGNHPQYTEPPKTPNETDSMSAPSSSVEDSTHQQPVDSH</sequence>
<dbReference type="Proteomes" id="UP001501126">
    <property type="component" value="Unassembled WGS sequence"/>
</dbReference>
<feature type="transmembrane region" description="Helical" evidence="2">
    <location>
        <begin position="124"/>
        <end position="144"/>
    </location>
</feature>
<protein>
    <submittedName>
        <fullName evidence="3">Uncharacterized protein</fullName>
    </submittedName>
</protein>
<keyword evidence="2" id="KW-0812">Transmembrane</keyword>
<dbReference type="RefSeq" id="WP_343785286.1">
    <property type="nucleotide sequence ID" value="NZ_BAAAFH010000003.1"/>
</dbReference>
<name>A0ABN1MM83_9FLAO</name>
<evidence type="ECO:0000313" key="3">
    <source>
        <dbReference type="EMBL" id="GAA0874387.1"/>
    </source>
</evidence>
<accession>A0ABN1MM83</accession>
<gene>
    <name evidence="3" type="ORF">GCM10009118_07950</name>
</gene>
<dbReference type="EMBL" id="BAAAFH010000003">
    <property type="protein sequence ID" value="GAA0874387.1"/>
    <property type="molecule type" value="Genomic_DNA"/>
</dbReference>
<keyword evidence="4" id="KW-1185">Reference proteome</keyword>
<keyword evidence="2" id="KW-1133">Transmembrane helix</keyword>
<evidence type="ECO:0000313" key="4">
    <source>
        <dbReference type="Proteomes" id="UP001501126"/>
    </source>
</evidence>
<comment type="caution">
    <text evidence="3">The sequence shown here is derived from an EMBL/GenBank/DDBJ whole genome shotgun (WGS) entry which is preliminary data.</text>
</comment>
<feature type="region of interest" description="Disordered" evidence="1">
    <location>
        <begin position="150"/>
        <end position="183"/>
    </location>
</feature>
<reference evidence="3 4" key="1">
    <citation type="journal article" date="2019" name="Int. J. Syst. Evol. Microbiol.">
        <title>The Global Catalogue of Microorganisms (GCM) 10K type strain sequencing project: providing services to taxonomists for standard genome sequencing and annotation.</title>
        <authorList>
            <consortium name="The Broad Institute Genomics Platform"/>
            <consortium name="The Broad Institute Genome Sequencing Center for Infectious Disease"/>
            <person name="Wu L."/>
            <person name="Ma J."/>
        </authorList>
    </citation>
    <scope>NUCLEOTIDE SEQUENCE [LARGE SCALE GENOMIC DNA]</scope>
    <source>
        <strain evidence="3 4">JCM 16083</strain>
    </source>
</reference>